<accession>A0A8X6NGC6</accession>
<dbReference type="Proteomes" id="UP000887013">
    <property type="component" value="Unassembled WGS sequence"/>
</dbReference>
<dbReference type="EMBL" id="BMAW01104176">
    <property type="protein sequence ID" value="GFT12889.1"/>
    <property type="molecule type" value="Genomic_DNA"/>
</dbReference>
<protein>
    <submittedName>
        <fullName evidence="2">Uncharacterized protein</fullName>
    </submittedName>
</protein>
<keyword evidence="3" id="KW-1185">Reference proteome</keyword>
<reference evidence="2" key="1">
    <citation type="submission" date="2020-08" db="EMBL/GenBank/DDBJ databases">
        <title>Multicomponent nature underlies the extraordinary mechanical properties of spider dragline silk.</title>
        <authorList>
            <person name="Kono N."/>
            <person name="Nakamura H."/>
            <person name="Mori M."/>
            <person name="Yoshida Y."/>
            <person name="Ohtoshi R."/>
            <person name="Malay A.D."/>
            <person name="Moran D.A.P."/>
            <person name="Tomita M."/>
            <person name="Numata K."/>
            <person name="Arakawa K."/>
        </authorList>
    </citation>
    <scope>NUCLEOTIDE SEQUENCE</scope>
</reference>
<feature type="region of interest" description="Disordered" evidence="1">
    <location>
        <begin position="192"/>
        <end position="263"/>
    </location>
</feature>
<proteinExistence type="predicted"/>
<gene>
    <name evidence="2" type="ORF">NPIL_519211</name>
</gene>
<feature type="compositionally biased region" description="Basic and acidic residues" evidence="1">
    <location>
        <begin position="234"/>
        <end position="250"/>
    </location>
</feature>
<organism evidence="2 3">
    <name type="scientific">Nephila pilipes</name>
    <name type="common">Giant wood spider</name>
    <name type="synonym">Nephila maculata</name>
    <dbReference type="NCBI Taxonomy" id="299642"/>
    <lineage>
        <taxon>Eukaryota</taxon>
        <taxon>Metazoa</taxon>
        <taxon>Ecdysozoa</taxon>
        <taxon>Arthropoda</taxon>
        <taxon>Chelicerata</taxon>
        <taxon>Arachnida</taxon>
        <taxon>Araneae</taxon>
        <taxon>Araneomorphae</taxon>
        <taxon>Entelegynae</taxon>
        <taxon>Araneoidea</taxon>
        <taxon>Nephilidae</taxon>
        <taxon>Nephila</taxon>
    </lineage>
</organism>
<name>A0A8X6NGC6_NEPPI</name>
<evidence type="ECO:0000313" key="3">
    <source>
        <dbReference type="Proteomes" id="UP000887013"/>
    </source>
</evidence>
<evidence type="ECO:0000313" key="2">
    <source>
        <dbReference type="EMBL" id="GFT12889.1"/>
    </source>
</evidence>
<dbReference type="AlphaFoldDB" id="A0A8X6NGC6"/>
<comment type="caution">
    <text evidence="2">The sequence shown here is derived from an EMBL/GenBank/DDBJ whole genome shotgun (WGS) entry which is preliminary data.</text>
</comment>
<sequence>MERDALKSKEKECKKDALKTKEYEWEIEQNKLKTERDMFKTKQDMIKTERDSLLTENARLRRALRSLAQMISDVITQFLTSTEKYIIKKKISLVKEKTITHFLNFDDLFEEVDLPVPLSPLPPTPVSSPRPMSPAESVAELPELYFEKSVAEACELSFAESVAKSLEPCSIKPIAASPRPVLSVAKPTVASVIQRGTDPPLRKRSRSKEEKKPSKSSRTDEGESSLGHTSPNARPHDPRSQEARPRDFKIPPRPMPTFRRRFLFSSWEEPRAQIFSTTTG</sequence>
<feature type="compositionally biased region" description="Basic and acidic residues" evidence="1">
    <location>
        <begin position="207"/>
        <end position="221"/>
    </location>
</feature>
<evidence type="ECO:0000256" key="1">
    <source>
        <dbReference type="SAM" id="MobiDB-lite"/>
    </source>
</evidence>